<dbReference type="InterPro" id="IPR052027">
    <property type="entry name" value="PspC"/>
</dbReference>
<feature type="region of interest" description="Disordered" evidence="6">
    <location>
        <begin position="528"/>
        <end position="558"/>
    </location>
</feature>
<organism evidence="11 12">
    <name type="scientific">Nonlabens ponticola</name>
    <dbReference type="NCBI Taxonomy" id="2496866"/>
    <lineage>
        <taxon>Bacteria</taxon>
        <taxon>Pseudomonadati</taxon>
        <taxon>Bacteroidota</taxon>
        <taxon>Flavobacteriia</taxon>
        <taxon>Flavobacteriales</taxon>
        <taxon>Flavobacteriaceae</taxon>
        <taxon>Nonlabens</taxon>
    </lineage>
</organism>
<accession>A0A3S9MXX8</accession>
<evidence type="ECO:0000313" key="11">
    <source>
        <dbReference type="EMBL" id="AZQ43997.1"/>
    </source>
</evidence>
<dbReference type="Pfam" id="PF22744">
    <property type="entry name" value="Toast-rack_PspC-Cterm"/>
    <property type="match status" value="1"/>
</dbReference>
<dbReference type="PANTHER" id="PTHR33885:SF3">
    <property type="entry name" value="PHAGE SHOCK PROTEIN C"/>
    <property type="match status" value="1"/>
</dbReference>
<feature type="transmembrane region" description="Helical" evidence="7">
    <location>
        <begin position="284"/>
        <end position="311"/>
    </location>
</feature>
<dbReference type="AlphaFoldDB" id="A0A3S9MXX8"/>
<keyword evidence="2" id="KW-1003">Cell membrane</keyword>
<evidence type="ECO:0000259" key="10">
    <source>
        <dbReference type="Pfam" id="PF22744"/>
    </source>
</evidence>
<feature type="transmembrane region" description="Helical" evidence="7">
    <location>
        <begin position="143"/>
        <end position="163"/>
    </location>
</feature>
<evidence type="ECO:0000259" key="8">
    <source>
        <dbReference type="Pfam" id="PF04024"/>
    </source>
</evidence>
<comment type="subcellular location">
    <subcellularLocation>
        <location evidence="1">Cell membrane</location>
        <topology evidence="1">Single-pass membrane protein</topology>
    </subcellularLocation>
</comment>
<feature type="compositionally biased region" description="Basic and acidic residues" evidence="6">
    <location>
        <begin position="547"/>
        <end position="558"/>
    </location>
</feature>
<evidence type="ECO:0000259" key="9">
    <source>
        <dbReference type="Pfam" id="PF22571"/>
    </source>
</evidence>
<evidence type="ECO:0000256" key="4">
    <source>
        <dbReference type="ARBA" id="ARBA00022989"/>
    </source>
</evidence>
<evidence type="ECO:0000313" key="12">
    <source>
        <dbReference type="Proteomes" id="UP000279600"/>
    </source>
</evidence>
<dbReference type="KEGG" id="noj:EJ995_07025"/>
<keyword evidence="4 7" id="KW-1133">Transmembrane helix</keyword>
<evidence type="ECO:0000256" key="2">
    <source>
        <dbReference type="ARBA" id="ARBA00022475"/>
    </source>
</evidence>
<dbReference type="RefSeq" id="WP_126446999.1">
    <property type="nucleotide sequence ID" value="NZ_CP034549.1"/>
</dbReference>
<reference evidence="11 12" key="1">
    <citation type="submission" date="2018-12" db="EMBL/GenBank/DDBJ databases">
        <title>Complete genome of Nonlabens sp. MJ115.</title>
        <authorList>
            <person name="Choi H.S."/>
            <person name="Jung J."/>
        </authorList>
    </citation>
    <scope>NUCLEOTIDE SEQUENCE [LARGE SCALE GENOMIC DNA]</scope>
    <source>
        <strain evidence="11 12">MJ115</strain>
    </source>
</reference>
<dbReference type="OrthoDB" id="5772680at2"/>
<protein>
    <submittedName>
        <fullName evidence="11">PspC domain-containing protein</fullName>
    </submittedName>
</protein>
<keyword evidence="3 7" id="KW-0812">Transmembrane</keyword>
<dbReference type="EMBL" id="CP034549">
    <property type="protein sequence ID" value="AZQ43997.1"/>
    <property type="molecule type" value="Genomic_DNA"/>
</dbReference>
<dbReference type="Proteomes" id="UP000279600">
    <property type="component" value="Chromosome"/>
</dbReference>
<dbReference type="Pfam" id="PF04024">
    <property type="entry name" value="PspC"/>
    <property type="match status" value="1"/>
</dbReference>
<gene>
    <name evidence="11" type="ORF">EJ995_07025</name>
</gene>
<sequence length="558" mass="61736">MNKTININLAGLFFHIDEDAYLRLQRYLAAVRKSFAGSTGSDEIMSDIESRIAELFLERRANDQQVISASHVEEVITIMGQPEDYEVDEEIFDEPKNRSRKSYSGANKQLFRDTQNGYIGGVSAGLSYYLGIEMIWVRVLMVLLAFLTAGYSILGYIVLWIFVPDAVTTNQRLTMMGKEVNISNIEENFKAGFEPVADGQTDASHSNVVGQRGKRGTVKFFSFLGRLIKGIAIAFVKILGLILFLAGSIALVALVVSTITASAVNVDGNSLLRFFNVVIPAEQASWWFVLAIILAAGIPLFLLAILGLKMLVSRLKSIGGKTYLSLTGVWIIAVIVLSVMVGQLAASTATSATVQRVDTANIDDNIVFEMALETSNDRTMNLNNNEIGFEVSEQDGINYLKVYDVRVAVGTTTDSLASVEMIYEAYGSSFDEARNKADLIKYNYELTDSTFTGADYVLVQEGSGIPKHNLQMTIYLPEGTKARFNRRFGQRYRSNMNRDAITLGNNIDYTYQIKNGKAVCVDCPVEETQAKETTDEPTTENANWKYDGNDGVEKNNQP</sequence>
<proteinExistence type="predicted"/>
<dbReference type="Pfam" id="PF22571">
    <property type="entry name" value="LiaI-LiaF-TM_PspC"/>
    <property type="match status" value="1"/>
</dbReference>
<dbReference type="InterPro" id="IPR054319">
    <property type="entry name" value="PspC-rel_ToastRack"/>
</dbReference>
<keyword evidence="5 7" id="KW-0472">Membrane</keyword>
<evidence type="ECO:0000256" key="6">
    <source>
        <dbReference type="SAM" id="MobiDB-lite"/>
    </source>
</evidence>
<feature type="transmembrane region" description="Helical" evidence="7">
    <location>
        <begin position="231"/>
        <end position="264"/>
    </location>
</feature>
<evidence type="ECO:0000256" key="7">
    <source>
        <dbReference type="SAM" id="Phobius"/>
    </source>
</evidence>
<feature type="transmembrane region" description="Helical" evidence="7">
    <location>
        <begin position="118"/>
        <end position="137"/>
    </location>
</feature>
<feature type="domain" description="PspC-related transmembrane region" evidence="9">
    <location>
        <begin position="209"/>
        <end position="346"/>
    </location>
</feature>
<evidence type="ECO:0000256" key="3">
    <source>
        <dbReference type="ARBA" id="ARBA00022692"/>
    </source>
</evidence>
<feature type="domain" description="Phage shock protein PspC N-terminal" evidence="8">
    <location>
        <begin position="108"/>
        <end position="165"/>
    </location>
</feature>
<keyword evidence="12" id="KW-1185">Reference proteome</keyword>
<dbReference type="GO" id="GO:0005886">
    <property type="term" value="C:plasma membrane"/>
    <property type="evidence" value="ECO:0007669"/>
    <property type="project" value="UniProtKB-SubCell"/>
</dbReference>
<dbReference type="InterPro" id="IPR007168">
    <property type="entry name" value="Phageshock_PspC_N"/>
</dbReference>
<name>A0A3S9MXX8_9FLAO</name>
<evidence type="ECO:0000256" key="5">
    <source>
        <dbReference type="ARBA" id="ARBA00023136"/>
    </source>
</evidence>
<feature type="domain" description="PspC-related ToastRack" evidence="10">
    <location>
        <begin position="396"/>
        <end position="525"/>
    </location>
</feature>
<feature type="transmembrane region" description="Helical" evidence="7">
    <location>
        <begin position="323"/>
        <end position="346"/>
    </location>
</feature>
<evidence type="ECO:0000256" key="1">
    <source>
        <dbReference type="ARBA" id="ARBA00004162"/>
    </source>
</evidence>
<dbReference type="InterPro" id="IPR054321">
    <property type="entry name" value="PspC-rel_TM"/>
</dbReference>
<dbReference type="PANTHER" id="PTHR33885">
    <property type="entry name" value="PHAGE SHOCK PROTEIN C"/>
    <property type="match status" value="1"/>
</dbReference>